<dbReference type="STRING" id="5539.A0A3E2H217"/>
<evidence type="ECO:0000313" key="1">
    <source>
        <dbReference type="EMBL" id="RFU27337.1"/>
    </source>
</evidence>
<keyword evidence="2" id="KW-1185">Reference proteome</keyword>
<dbReference type="OrthoDB" id="249703at2759"/>
<dbReference type="AlphaFoldDB" id="A0A3E2H217"/>
<name>A0A3E2H217_SCYLI</name>
<feature type="non-terminal residue" evidence="1">
    <location>
        <position position="178"/>
    </location>
</feature>
<dbReference type="EMBL" id="NCSJ02000211">
    <property type="protein sequence ID" value="RFU27337.1"/>
    <property type="molecule type" value="Genomic_DNA"/>
</dbReference>
<proteinExistence type="predicted"/>
<organism evidence="1 2">
    <name type="scientific">Scytalidium lignicola</name>
    <name type="common">Hyphomycete</name>
    <dbReference type="NCBI Taxonomy" id="5539"/>
    <lineage>
        <taxon>Eukaryota</taxon>
        <taxon>Fungi</taxon>
        <taxon>Dikarya</taxon>
        <taxon>Ascomycota</taxon>
        <taxon>Pezizomycotina</taxon>
        <taxon>Leotiomycetes</taxon>
        <taxon>Leotiomycetes incertae sedis</taxon>
        <taxon>Scytalidium</taxon>
    </lineage>
</organism>
<dbReference type="SUPFAM" id="SSF53474">
    <property type="entry name" value="alpha/beta-Hydrolases"/>
    <property type="match status" value="1"/>
</dbReference>
<feature type="non-terminal residue" evidence="1">
    <location>
        <position position="1"/>
    </location>
</feature>
<comment type="caution">
    <text evidence="1">The sequence shown here is derived from an EMBL/GenBank/DDBJ whole genome shotgun (WGS) entry which is preliminary data.</text>
</comment>
<dbReference type="Gene3D" id="1.20.1440.110">
    <property type="entry name" value="acylaminoacyl peptidase"/>
    <property type="match status" value="1"/>
</dbReference>
<reference evidence="1 2" key="1">
    <citation type="submission" date="2018-05" db="EMBL/GenBank/DDBJ databases">
        <title>Draft genome sequence of Scytalidium lignicola DSM 105466, a ubiquitous saprotrophic fungus.</title>
        <authorList>
            <person name="Buettner E."/>
            <person name="Gebauer A.M."/>
            <person name="Hofrichter M."/>
            <person name="Liers C."/>
            <person name="Kellner H."/>
        </authorList>
    </citation>
    <scope>NUCLEOTIDE SEQUENCE [LARGE SCALE GENOMIC DNA]</scope>
    <source>
        <strain evidence="1 2">DSM 105466</strain>
    </source>
</reference>
<accession>A0A3E2H217</accession>
<sequence>MYPFYTYSPSRHYFEYKWYNLELLRLLGAAPYGGCDAAEFLKLVASLKPNDAGDCSHKFLALAEQTQTWAEQMQMQKSGHSSAAKRAYLRSSNYFRCAQYMFPVMPEKEQPYFLSLYHRSISNFEQAMKLMEHEVRRVRIPFQPQNDSPKVGAYSRDLAAKDFQESGAAAWRKGYSAT</sequence>
<dbReference type="InterPro" id="IPR029058">
    <property type="entry name" value="AB_hydrolase_fold"/>
</dbReference>
<evidence type="ECO:0000313" key="2">
    <source>
        <dbReference type="Proteomes" id="UP000258309"/>
    </source>
</evidence>
<gene>
    <name evidence="1" type="ORF">B7463_g9010</name>
</gene>
<dbReference type="OMA" id="NIDSWHR"/>
<dbReference type="Proteomes" id="UP000258309">
    <property type="component" value="Unassembled WGS sequence"/>
</dbReference>
<protein>
    <submittedName>
        <fullName evidence="1">Uncharacterized protein</fullName>
    </submittedName>
</protein>